<dbReference type="InterPro" id="IPR008756">
    <property type="entry name" value="Peptidase_M56"/>
</dbReference>
<comment type="caution">
    <text evidence="4">The sequence shown here is derived from an EMBL/GenBank/DDBJ whole genome shotgun (WGS) entry which is preliminary data.</text>
</comment>
<organism evidence="4 5">
    <name type="scientific">Pseudoflavonifractor hominis</name>
    <dbReference type="NCBI Taxonomy" id="2763059"/>
    <lineage>
        <taxon>Bacteria</taxon>
        <taxon>Bacillati</taxon>
        <taxon>Bacillota</taxon>
        <taxon>Clostridia</taxon>
        <taxon>Eubacteriales</taxon>
        <taxon>Oscillospiraceae</taxon>
        <taxon>Pseudoflavonifractor</taxon>
    </lineage>
</organism>
<feature type="transmembrane region" description="Helical" evidence="2">
    <location>
        <begin position="116"/>
        <end position="136"/>
    </location>
</feature>
<dbReference type="PANTHER" id="PTHR34978">
    <property type="entry name" value="POSSIBLE SENSOR-TRANSDUCER PROTEIN BLAR"/>
    <property type="match status" value="1"/>
</dbReference>
<feature type="region of interest" description="Disordered" evidence="1">
    <location>
        <begin position="75"/>
        <end position="105"/>
    </location>
</feature>
<evidence type="ECO:0000256" key="2">
    <source>
        <dbReference type="SAM" id="Phobius"/>
    </source>
</evidence>
<feature type="transmembrane region" description="Helical" evidence="2">
    <location>
        <begin position="296"/>
        <end position="318"/>
    </location>
</feature>
<keyword evidence="2" id="KW-1133">Transmembrane helix</keyword>
<sequence length="1018" mass="112442">MLERMVTSSVLILVLCALRFLLRGRVSARVMYGLWLLVALRLLLPVGLVESPASVMNVVPSAPVVEETLSRLPAAPAENPVQPERGPVLPQIRPESRPEAPAQSVETEAGPELWPVVWGAGALAVAVWFLLVNLHLRVRLRGARRLEMAGRVPLYVAEGLPSPCVVGLFRPAIYVTPPCLEDERRMRHVLAHERTHLRHGDPLWAWLRCLCLALYWFHPLVWVAAALSRRDCELACDEGTVAWLGEEERIPYGRTLVDLVAVGASPNDLLQTATTMAGRRSAIRERVTRITRRPRMLAAGLAVAVLAAGIAAVCTFTARTEETPTLEERLAELPEELADTVVLERNPSEDTLLVCYHAPDYQSDYGGYLCSLFAVERAFFEREYDSREMTGGWDYLGVSGEGKYYILQTPTDVQFDPANQESYVAAQKKVTAWLAEAVKASAGTIPVEEDPRWQSFQAACTFPGEHWLAKAVLPGGTEYYFVLSQPVEQGEEGIWCVDRWITGQGDNRIVHPQGAYSVPMEEYYARQQQENQAAWSDPEQVLLDYWQEAFGWQYVRPESMVSVTEEEVGALVDALRRESGTEVSAASALQKELEARKEQPLFLTLEQAGVETTTLPLSRGELPLEVLTQSYDWYPQAGGEEMDSDYTVTLTDGAGFSLRGTAGRAEVAWTADGRTDWYRTEPHYPSDTDPGVAGQLRLWYDEREADFYALTLPVEEGEPPARTMRRLSEALAAHIRGLTPGSCFAVSQARSLGSGIFDVADQGQDALAGTVSLALSIPPESVENSIYQAGSGLGELSGDWTGWYGWGREVMLRRDGARWQVSELGTGGMAVDGAADLGWERNGASGGSVAVYDDSALWRQVEEALDQPVPVQEIPAGDQLTLFPYGRGDHPTVSAWRDSDLIRVCVGEEESFYAAPGLWEVFQTAFARLEREESVSFTLMADGRSPQALAEDWAGQWLAREHANAPYGAYGTSEMARCVLGSHIQDQISFSVYFRDGEDPLAVRLERGDGVWHGTFTT</sequence>
<dbReference type="EMBL" id="JACOPR010000001">
    <property type="protein sequence ID" value="MBC5729397.1"/>
    <property type="molecule type" value="Genomic_DNA"/>
</dbReference>
<evidence type="ECO:0000313" key="5">
    <source>
        <dbReference type="Proteomes" id="UP000660021"/>
    </source>
</evidence>
<feature type="transmembrane region" description="Helical" evidence="2">
    <location>
        <begin position="29"/>
        <end position="48"/>
    </location>
</feature>
<evidence type="ECO:0000313" key="4">
    <source>
        <dbReference type="EMBL" id="MBC5729397.1"/>
    </source>
</evidence>
<dbReference type="PANTHER" id="PTHR34978:SF3">
    <property type="entry name" value="SLR0241 PROTEIN"/>
    <property type="match status" value="1"/>
</dbReference>
<reference evidence="4 5" key="1">
    <citation type="submission" date="2020-08" db="EMBL/GenBank/DDBJ databases">
        <title>Genome public.</title>
        <authorList>
            <person name="Liu C."/>
            <person name="Sun Q."/>
        </authorList>
    </citation>
    <scope>NUCLEOTIDE SEQUENCE [LARGE SCALE GENOMIC DNA]</scope>
    <source>
        <strain evidence="4 5">New-38</strain>
    </source>
</reference>
<feature type="transmembrane region" description="Helical" evidence="2">
    <location>
        <begin position="6"/>
        <end position="22"/>
    </location>
</feature>
<dbReference type="Proteomes" id="UP000660021">
    <property type="component" value="Unassembled WGS sequence"/>
</dbReference>
<dbReference type="RefSeq" id="WP_186962797.1">
    <property type="nucleotide sequence ID" value="NZ_JACOPR010000001.1"/>
</dbReference>
<dbReference type="InterPro" id="IPR052173">
    <property type="entry name" value="Beta-lactam_resp_regulator"/>
</dbReference>
<proteinExistence type="predicted"/>
<accession>A0ABR7HPH9</accession>
<protein>
    <submittedName>
        <fullName evidence="4">M56 family metallopeptidase</fullName>
    </submittedName>
</protein>
<evidence type="ECO:0000256" key="1">
    <source>
        <dbReference type="SAM" id="MobiDB-lite"/>
    </source>
</evidence>
<keyword evidence="5" id="KW-1185">Reference proteome</keyword>
<keyword evidence="2" id="KW-0812">Transmembrane</keyword>
<evidence type="ECO:0000259" key="3">
    <source>
        <dbReference type="Pfam" id="PF05569"/>
    </source>
</evidence>
<keyword evidence="2" id="KW-0472">Membrane</keyword>
<gene>
    <name evidence="4" type="ORF">H8S34_00920</name>
</gene>
<name>A0ABR7HPH9_9FIRM</name>
<dbReference type="CDD" id="cd07341">
    <property type="entry name" value="M56_BlaR1_MecR1_like"/>
    <property type="match status" value="1"/>
</dbReference>
<dbReference type="Pfam" id="PF05569">
    <property type="entry name" value="Peptidase_M56"/>
    <property type="match status" value="1"/>
</dbReference>
<feature type="domain" description="Peptidase M56" evidence="3">
    <location>
        <begin position="3"/>
        <end position="289"/>
    </location>
</feature>